<dbReference type="GO" id="GO:0004459">
    <property type="term" value="F:L-lactate dehydrogenase (NAD+) activity"/>
    <property type="evidence" value="ECO:0007669"/>
    <property type="project" value="UniProtKB-UniRule"/>
</dbReference>
<accession>A0A0R1UGS3</accession>
<dbReference type="PROSITE" id="PS00064">
    <property type="entry name" value="L_LDH"/>
    <property type="match status" value="1"/>
</dbReference>
<evidence type="ECO:0000256" key="11">
    <source>
        <dbReference type="PIRSR" id="PIRSR000102-1"/>
    </source>
</evidence>
<evidence type="ECO:0000256" key="6">
    <source>
        <dbReference type="ARBA" id="ARBA00023002"/>
    </source>
</evidence>
<feature type="binding site" evidence="13">
    <location>
        <position position="96"/>
    </location>
    <ligand>
        <name>NAD(+)</name>
        <dbReference type="ChEBI" id="CHEBI:57540"/>
    </ligand>
</feature>
<evidence type="ECO:0000313" key="16">
    <source>
        <dbReference type="EMBL" id="KRL92598.1"/>
    </source>
</evidence>
<feature type="binding site" evidence="12">
    <location>
        <position position="83"/>
    </location>
    <ligand>
        <name>substrate</name>
    </ligand>
</feature>
<feature type="binding site" evidence="10">
    <location>
        <position position="14"/>
    </location>
    <ligand>
        <name>NAD(+)</name>
        <dbReference type="ChEBI" id="CHEBI:57540"/>
    </ligand>
</feature>
<dbReference type="InterPro" id="IPR001557">
    <property type="entry name" value="L-lactate/malate_DH"/>
</dbReference>
<comment type="catalytic activity">
    <reaction evidence="8 10">
        <text>(S)-lactate + NAD(+) = pyruvate + NADH + H(+)</text>
        <dbReference type="Rhea" id="RHEA:23444"/>
        <dbReference type="ChEBI" id="CHEBI:15361"/>
        <dbReference type="ChEBI" id="CHEBI:15378"/>
        <dbReference type="ChEBI" id="CHEBI:16651"/>
        <dbReference type="ChEBI" id="CHEBI:57540"/>
        <dbReference type="ChEBI" id="CHEBI:57945"/>
        <dbReference type="EC" id="1.1.1.27"/>
    </reaction>
</comment>
<feature type="active site" description="Proton acceptor" evidence="10 11">
    <location>
        <position position="176"/>
    </location>
</feature>
<evidence type="ECO:0000256" key="2">
    <source>
        <dbReference type="ARBA" id="ARBA00006054"/>
    </source>
</evidence>
<evidence type="ECO:0000259" key="14">
    <source>
        <dbReference type="Pfam" id="PF00056"/>
    </source>
</evidence>
<dbReference type="NCBIfam" id="TIGR01771">
    <property type="entry name" value="L-LDH-NAD"/>
    <property type="match status" value="1"/>
</dbReference>
<evidence type="ECO:0000256" key="4">
    <source>
        <dbReference type="ARBA" id="ARBA00012967"/>
    </source>
</evidence>
<dbReference type="GO" id="GO:0006089">
    <property type="term" value="P:lactate metabolic process"/>
    <property type="evidence" value="ECO:0007669"/>
    <property type="project" value="TreeGrafter"/>
</dbReference>
<dbReference type="InterPro" id="IPR015955">
    <property type="entry name" value="Lactate_DH/Glyco_Ohase_4_C"/>
</dbReference>
<keyword evidence="6 10" id="KW-0560">Oxidoreductase</keyword>
<keyword evidence="10" id="KW-0963">Cytoplasm</keyword>
<protein>
    <recommendedName>
        <fullName evidence="5 10">L-lactate dehydrogenase</fullName>
        <shortName evidence="10">L-LDH</shortName>
        <ecNumber evidence="4 10">1.1.1.27</ecNumber>
    </recommendedName>
</protein>
<comment type="subunit">
    <text evidence="3 10">Homotetramer.</text>
</comment>
<dbReference type="GO" id="GO:0005737">
    <property type="term" value="C:cytoplasm"/>
    <property type="evidence" value="ECO:0007669"/>
    <property type="project" value="UniProtKB-SubCell"/>
</dbReference>
<dbReference type="AlphaFoldDB" id="A0A0R1UGS3"/>
<dbReference type="FunFam" id="3.40.50.720:FF:000018">
    <property type="entry name" value="Malate dehydrogenase"/>
    <property type="match status" value="1"/>
</dbReference>
<dbReference type="EC" id="1.1.1.27" evidence="4 10"/>
<feature type="domain" description="Lactate/malate dehydrogenase N-terminal" evidence="14">
    <location>
        <begin position="5"/>
        <end position="143"/>
    </location>
</feature>
<dbReference type="InterPro" id="IPR001236">
    <property type="entry name" value="Lactate/malate_DH_N"/>
</dbReference>
<feature type="domain" description="Lactate/malate dehydrogenase C-terminal" evidence="15">
    <location>
        <begin position="146"/>
        <end position="306"/>
    </location>
</feature>
<feature type="binding site" evidence="10 12">
    <location>
        <position position="89"/>
    </location>
    <ligand>
        <name>substrate</name>
    </ligand>
</feature>
<dbReference type="NCBIfam" id="NF000824">
    <property type="entry name" value="PRK00066.1"/>
    <property type="match status" value="1"/>
</dbReference>
<evidence type="ECO:0000259" key="15">
    <source>
        <dbReference type="Pfam" id="PF02866"/>
    </source>
</evidence>
<dbReference type="Gene3D" id="3.90.110.10">
    <property type="entry name" value="Lactate dehydrogenase/glycoside hydrolase, family 4, C-terminal"/>
    <property type="match status" value="1"/>
</dbReference>
<dbReference type="InterPro" id="IPR022383">
    <property type="entry name" value="Lactate/malate_DH_C"/>
</dbReference>
<dbReference type="InterPro" id="IPR036291">
    <property type="entry name" value="NAD(P)-bd_dom_sf"/>
</dbReference>
<comment type="similarity">
    <text evidence="2 10">Belongs to the LDH/MDH superfamily. LDH family.</text>
</comment>
<comment type="caution">
    <text evidence="10">Lacks conserved residue(s) required for the propagation of feature annotation.</text>
</comment>
<feature type="binding site" evidence="12">
    <location>
        <position position="121"/>
    </location>
    <ligand>
        <name>substrate</name>
    </ligand>
</feature>
<dbReference type="Pfam" id="PF02866">
    <property type="entry name" value="Ldh_1_C"/>
    <property type="match status" value="1"/>
</dbReference>
<feature type="binding site" evidence="10">
    <location>
        <position position="144"/>
    </location>
    <ligand>
        <name>NAD(+)</name>
        <dbReference type="ChEBI" id="CHEBI:57540"/>
    </ligand>
</feature>
<dbReference type="SUPFAM" id="SSF56327">
    <property type="entry name" value="LDH C-terminal domain-like"/>
    <property type="match status" value="1"/>
</dbReference>
<feature type="binding site" evidence="10">
    <location>
        <begin position="121"/>
        <end position="124"/>
    </location>
    <ligand>
        <name>substrate</name>
    </ligand>
</feature>
<dbReference type="InterPro" id="IPR018177">
    <property type="entry name" value="L-lactate_DH_AS"/>
</dbReference>
<sequence length="308" mass="33240">MKNRKVVLVGDGAVGSSFAYSLIQTVKTVEELVIVDLNKERSQGDVWDLQDITPLTSDVTIRIGDYSDAADAGIVVITAGVPRKPGETRLDLVNKNVKILRSIVEPVVASGFNGIFVVSANPVDILTTMTQKISGFPKERVIGTGTFLDKARLNIILGDHFGYKPSELDALVLGEHGDTSFVNFDEAKVNGKRLLDEVEISADLQAQIEAEVRGRGGKIIGNKGATFYGVAYGLATIVRAILENNYKMMVVSAPLTGQYGVSDLYLGTPAVLNSTGVAQVIETELSNRELEKMRHSAAQMQEVIDSIE</sequence>
<dbReference type="PRINTS" id="PR00086">
    <property type="entry name" value="LLDHDRGNASE"/>
</dbReference>
<dbReference type="PATRIC" id="fig|1423742.4.peg.203"/>
<dbReference type="RefSeq" id="WP_054653395.1">
    <property type="nucleotide sequence ID" value="NZ_AZGC01000053.1"/>
</dbReference>
<dbReference type="Gene3D" id="3.40.50.720">
    <property type="entry name" value="NAD(P)-binding Rossmann-like Domain"/>
    <property type="match status" value="1"/>
</dbReference>
<evidence type="ECO:0000256" key="13">
    <source>
        <dbReference type="PIRSR" id="PIRSR000102-3"/>
    </source>
</evidence>
<evidence type="ECO:0000313" key="17">
    <source>
        <dbReference type="Proteomes" id="UP000051084"/>
    </source>
</evidence>
<name>A0A0R1UGS3_9LACO</name>
<dbReference type="InterPro" id="IPR011304">
    <property type="entry name" value="L-lactate_DH"/>
</dbReference>
<dbReference type="HAMAP" id="MF_00488">
    <property type="entry name" value="Lactate_dehydrog"/>
    <property type="match status" value="1"/>
</dbReference>
<feature type="binding site" evidence="10">
    <location>
        <position position="102"/>
    </location>
    <ligand>
        <name>NAD(+)</name>
        <dbReference type="ChEBI" id="CHEBI:57540"/>
    </ligand>
</feature>
<dbReference type="PIRSF" id="PIRSF000102">
    <property type="entry name" value="Lac_mal_DH"/>
    <property type="match status" value="1"/>
</dbReference>
<dbReference type="PANTHER" id="PTHR43128">
    <property type="entry name" value="L-2-HYDROXYCARBOXYLATE DEHYDROGENASE (NAD(P)(+))"/>
    <property type="match status" value="1"/>
</dbReference>
<evidence type="ECO:0000256" key="7">
    <source>
        <dbReference type="ARBA" id="ARBA00023027"/>
    </source>
</evidence>
<dbReference type="Proteomes" id="UP000051084">
    <property type="component" value="Unassembled WGS sequence"/>
</dbReference>
<feature type="binding site" evidence="10">
    <location>
        <position position="226"/>
    </location>
    <ligand>
        <name>substrate</name>
    </ligand>
</feature>
<evidence type="ECO:0000256" key="3">
    <source>
        <dbReference type="ARBA" id="ARBA00011881"/>
    </source>
</evidence>
<gene>
    <name evidence="10" type="primary">ldh</name>
    <name evidence="16" type="ORF">FC21_GL000191</name>
</gene>
<dbReference type="Pfam" id="PF00056">
    <property type="entry name" value="Ldh_1_N"/>
    <property type="match status" value="1"/>
</dbReference>
<dbReference type="OrthoDB" id="9802969at2"/>
<feature type="binding site" evidence="12">
    <location>
        <position position="152"/>
    </location>
    <ligand>
        <name>substrate</name>
    </ligand>
</feature>
<evidence type="ECO:0000256" key="10">
    <source>
        <dbReference type="HAMAP-Rule" id="MF_00488"/>
    </source>
</evidence>
<dbReference type="PANTHER" id="PTHR43128:SF16">
    <property type="entry name" value="L-LACTATE DEHYDROGENASE"/>
    <property type="match status" value="1"/>
</dbReference>
<evidence type="ECO:0000256" key="12">
    <source>
        <dbReference type="PIRSR" id="PIRSR000102-2"/>
    </source>
</evidence>
<feature type="binding site" evidence="10">
    <location>
        <position position="66"/>
    </location>
    <ligand>
        <name>NAD(+)</name>
        <dbReference type="ChEBI" id="CHEBI:57540"/>
    </ligand>
</feature>
<proteinExistence type="inferred from homology"/>
<dbReference type="SUPFAM" id="SSF51735">
    <property type="entry name" value="NAD(P)-binding Rossmann-fold domains"/>
    <property type="match status" value="1"/>
</dbReference>
<dbReference type="GO" id="GO:0006096">
    <property type="term" value="P:glycolytic process"/>
    <property type="evidence" value="ECO:0007669"/>
    <property type="project" value="UniProtKB-UniRule"/>
</dbReference>
<comment type="pathway">
    <text evidence="1 10">Fermentation; pyruvate fermentation to lactate; (S)-lactate from pyruvate: step 1/1.</text>
</comment>
<feature type="binding site" evidence="10 13">
    <location>
        <position position="36"/>
    </location>
    <ligand>
        <name>NAD(+)</name>
        <dbReference type="ChEBI" id="CHEBI:57540"/>
    </ligand>
</feature>
<feature type="binding site" evidence="10">
    <location>
        <begin position="80"/>
        <end position="81"/>
    </location>
    <ligand>
        <name>NAD(+)</name>
        <dbReference type="ChEBI" id="CHEBI:57540"/>
    </ligand>
</feature>
<dbReference type="UniPathway" id="UPA00554">
    <property type="reaction ID" value="UER00611"/>
</dbReference>
<comment type="function">
    <text evidence="9 10">Catalyzes the conversion of lactate to pyruvate.</text>
</comment>
<feature type="binding site" evidence="13">
    <location>
        <begin position="10"/>
        <end position="15"/>
    </location>
    <ligand>
        <name>NAD(+)</name>
        <dbReference type="ChEBI" id="CHEBI:57540"/>
    </ligand>
</feature>
<reference evidence="16 17" key="1">
    <citation type="journal article" date="2015" name="Genome Announc.">
        <title>Expanding the biotechnology potential of lactobacilli through comparative genomics of 213 strains and associated genera.</title>
        <authorList>
            <person name="Sun Z."/>
            <person name="Harris H.M."/>
            <person name="McCann A."/>
            <person name="Guo C."/>
            <person name="Argimon S."/>
            <person name="Zhang W."/>
            <person name="Yang X."/>
            <person name="Jeffery I.B."/>
            <person name="Cooney J.C."/>
            <person name="Kagawa T.F."/>
            <person name="Liu W."/>
            <person name="Song Y."/>
            <person name="Salvetti E."/>
            <person name="Wrobel A."/>
            <person name="Rasinkangas P."/>
            <person name="Parkhill J."/>
            <person name="Rea M.C."/>
            <person name="O'Sullivan O."/>
            <person name="Ritari J."/>
            <person name="Douillard F.P."/>
            <person name="Paul Ross R."/>
            <person name="Yang R."/>
            <person name="Briner A.E."/>
            <person name="Felis G.E."/>
            <person name="de Vos W.M."/>
            <person name="Barrangou R."/>
            <person name="Klaenhammer T.R."/>
            <person name="Caufield P.W."/>
            <person name="Cui Y."/>
            <person name="Zhang H."/>
            <person name="O'Toole P.W."/>
        </authorList>
    </citation>
    <scope>NUCLEOTIDE SEQUENCE [LARGE SCALE GENOMIC DNA]</scope>
    <source>
        <strain evidence="16 17">DSM 18793</strain>
    </source>
</reference>
<dbReference type="EMBL" id="AZGC01000053">
    <property type="protein sequence ID" value="KRL92598.1"/>
    <property type="molecule type" value="Genomic_DNA"/>
</dbReference>
<feature type="binding site" evidence="10">
    <location>
        <begin position="149"/>
        <end position="152"/>
    </location>
    <ligand>
        <name>substrate</name>
    </ligand>
</feature>
<organism evidence="16 17">
    <name type="scientific">Limosilactobacillus equigenerosi DSM 18793 = JCM 14505</name>
    <dbReference type="NCBI Taxonomy" id="1423742"/>
    <lineage>
        <taxon>Bacteria</taxon>
        <taxon>Bacillati</taxon>
        <taxon>Bacillota</taxon>
        <taxon>Bacilli</taxon>
        <taxon>Lactobacillales</taxon>
        <taxon>Lactobacillaceae</taxon>
        <taxon>Limosilactobacillus</taxon>
    </lineage>
</organism>
<evidence type="ECO:0000256" key="9">
    <source>
        <dbReference type="ARBA" id="ARBA00056904"/>
    </source>
</evidence>
<evidence type="ECO:0000256" key="8">
    <source>
        <dbReference type="ARBA" id="ARBA00049258"/>
    </source>
</evidence>
<evidence type="ECO:0000256" key="1">
    <source>
        <dbReference type="ARBA" id="ARBA00004843"/>
    </source>
</evidence>
<comment type="caution">
    <text evidence="16">The sequence shown here is derived from an EMBL/GenBank/DDBJ whole genome shotgun (WGS) entry which is preliminary data.</text>
</comment>
<comment type="subcellular location">
    <subcellularLocation>
        <location evidence="10">Cytoplasm</location>
    </subcellularLocation>
</comment>
<dbReference type="CDD" id="cd05291">
    <property type="entry name" value="HicDH_like"/>
    <property type="match status" value="1"/>
</dbReference>
<keyword evidence="7 10" id="KW-0520">NAD</keyword>
<evidence type="ECO:0000256" key="5">
    <source>
        <dbReference type="ARBA" id="ARBA00016495"/>
    </source>
</evidence>
<keyword evidence="17" id="KW-1185">Reference proteome</keyword>
<dbReference type="STRING" id="417373.GCA_001570685_01107"/>
<feature type="binding site" evidence="10">
    <location>
        <position position="41"/>
    </location>
    <ligand>
        <name>NAD(+)</name>
        <dbReference type="ChEBI" id="CHEBI:57540"/>
    </ligand>
</feature>